<dbReference type="InterPro" id="IPR036770">
    <property type="entry name" value="Ankyrin_rpt-contain_sf"/>
</dbReference>
<dbReference type="AlphaFoldDB" id="A0A1J4KCX5"/>
<name>A0A1J4KCX5_9EUKA</name>
<gene>
    <name evidence="2" type="ORF">TRFO_04641</name>
</gene>
<feature type="repeat" description="ANK" evidence="1">
    <location>
        <begin position="131"/>
        <end position="163"/>
    </location>
</feature>
<dbReference type="PROSITE" id="PS50297">
    <property type="entry name" value="ANK_REP_REGION"/>
    <property type="match status" value="1"/>
</dbReference>
<dbReference type="GeneID" id="94826725"/>
<dbReference type="InterPro" id="IPR002110">
    <property type="entry name" value="Ankyrin_rpt"/>
</dbReference>
<dbReference type="Proteomes" id="UP000179807">
    <property type="component" value="Unassembled WGS sequence"/>
</dbReference>
<dbReference type="VEuPathDB" id="TrichDB:TRFO_04641"/>
<dbReference type="Pfam" id="PF12796">
    <property type="entry name" value="Ank_2"/>
    <property type="match status" value="1"/>
</dbReference>
<evidence type="ECO:0000313" key="2">
    <source>
        <dbReference type="EMBL" id="OHT09067.1"/>
    </source>
</evidence>
<accession>A0A1J4KCX5</accession>
<dbReference type="InterPro" id="IPR052457">
    <property type="entry name" value="Ankyrin-DD_containing_protein"/>
</dbReference>
<dbReference type="SUPFAM" id="SSF48403">
    <property type="entry name" value="Ankyrin repeat"/>
    <property type="match status" value="1"/>
</dbReference>
<dbReference type="InterPro" id="IPR035896">
    <property type="entry name" value="AN1-like_Znf"/>
</dbReference>
<comment type="caution">
    <text evidence="2">The sequence shown here is derived from an EMBL/GenBank/DDBJ whole genome shotgun (WGS) entry which is preliminary data.</text>
</comment>
<evidence type="ECO:0000256" key="1">
    <source>
        <dbReference type="PROSITE-ProRule" id="PRU00023"/>
    </source>
</evidence>
<dbReference type="RefSeq" id="XP_068362203.1">
    <property type="nucleotide sequence ID" value="XM_068492021.1"/>
</dbReference>
<protein>
    <submittedName>
        <fullName evidence="2">Uncharacterized protein</fullName>
    </submittedName>
</protein>
<sequence>MNSPSWPASNLSQNEMEKYLEKDDISYLATCDRSFIGWPHPLTVDLLGKTITGVQPSLYCAIKNKPKHLHFLLCNLAHYPCIPSPNNITPRYTPDGHNLLHLSIINNSTECVKIIAKYAYPSELINLPIRNKNTPLHLAINTGNLEIVSTLLKYGADPLIKNSKNDTPFHLALNSNAGTDIARIVGNYIIEKTPDAMASFLTEKYCRNRTPIEVFKQLKRTEIVALLTEFQQMIEQSEPPKKKDRCTIKHCSQHKRIQKCHICFELFCPKHIDMHFHKGDELFDLS</sequence>
<dbReference type="OrthoDB" id="20727at2759"/>
<dbReference type="SUPFAM" id="SSF118310">
    <property type="entry name" value="AN1-like Zinc finger"/>
    <property type="match status" value="1"/>
</dbReference>
<dbReference type="PROSITE" id="PS50088">
    <property type="entry name" value="ANK_REPEAT"/>
    <property type="match status" value="1"/>
</dbReference>
<dbReference type="EMBL" id="MLAK01000649">
    <property type="protein sequence ID" value="OHT09067.1"/>
    <property type="molecule type" value="Genomic_DNA"/>
</dbReference>
<proteinExistence type="predicted"/>
<dbReference type="SMART" id="SM00248">
    <property type="entry name" value="ANK"/>
    <property type="match status" value="3"/>
</dbReference>
<dbReference type="Gene3D" id="1.25.40.20">
    <property type="entry name" value="Ankyrin repeat-containing domain"/>
    <property type="match status" value="1"/>
</dbReference>
<reference evidence="2" key="1">
    <citation type="submission" date="2016-10" db="EMBL/GenBank/DDBJ databases">
        <authorList>
            <person name="Benchimol M."/>
            <person name="Almeida L.G."/>
            <person name="Vasconcelos A.T."/>
            <person name="Perreira-Neves A."/>
            <person name="Rosa I.A."/>
            <person name="Tasca T."/>
            <person name="Bogo M.R."/>
            <person name="de Souza W."/>
        </authorList>
    </citation>
    <scope>NUCLEOTIDE SEQUENCE [LARGE SCALE GENOMIC DNA]</scope>
    <source>
        <strain evidence="2">K</strain>
    </source>
</reference>
<evidence type="ECO:0000313" key="3">
    <source>
        <dbReference type="Proteomes" id="UP000179807"/>
    </source>
</evidence>
<keyword evidence="3" id="KW-1185">Reference proteome</keyword>
<dbReference type="PANTHER" id="PTHR24125:SF5">
    <property type="entry name" value="ANKYRIN REPEAT PROTEIN"/>
    <property type="match status" value="1"/>
</dbReference>
<keyword evidence="1" id="KW-0040">ANK repeat</keyword>
<organism evidence="2 3">
    <name type="scientific">Tritrichomonas foetus</name>
    <dbReference type="NCBI Taxonomy" id="1144522"/>
    <lineage>
        <taxon>Eukaryota</taxon>
        <taxon>Metamonada</taxon>
        <taxon>Parabasalia</taxon>
        <taxon>Tritrichomonadida</taxon>
        <taxon>Tritrichomonadidae</taxon>
        <taxon>Tritrichomonas</taxon>
    </lineage>
</organism>
<dbReference type="PANTHER" id="PTHR24125">
    <property type="entry name" value="ANKYRIN REPEAT AND DEATH DOMAIN-CONTAINING PROTEIN"/>
    <property type="match status" value="1"/>
</dbReference>